<dbReference type="Pfam" id="PF12802">
    <property type="entry name" value="MarR_2"/>
    <property type="match status" value="1"/>
</dbReference>
<dbReference type="PANTHER" id="PTHR33164:SF43">
    <property type="entry name" value="HTH-TYPE TRANSCRIPTIONAL REPRESSOR YETL"/>
    <property type="match status" value="1"/>
</dbReference>
<evidence type="ECO:0000313" key="3">
    <source>
        <dbReference type="Proteomes" id="UP000549617"/>
    </source>
</evidence>
<gene>
    <name evidence="2" type="ORF">FHS49_002913</name>
</gene>
<proteinExistence type="predicted"/>
<evidence type="ECO:0000259" key="1">
    <source>
        <dbReference type="PROSITE" id="PS50995"/>
    </source>
</evidence>
<evidence type="ECO:0000313" key="2">
    <source>
        <dbReference type="EMBL" id="MBB5686889.1"/>
    </source>
</evidence>
<dbReference type="SUPFAM" id="SSF46785">
    <property type="entry name" value="Winged helix' DNA-binding domain"/>
    <property type="match status" value="1"/>
</dbReference>
<keyword evidence="2" id="KW-0238">DNA-binding</keyword>
<dbReference type="SMART" id="SM00347">
    <property type="entry name" value="HTH_MARR"/>
    <property type="match status" value="1"/>
</dbReference>
<dbReference type="Gene3D" id="1.10.10.10">
    <property type="entry name" value="Winged helix-like DNA-binding domain superfamily/Winged helix DNA-binding domain"/>
    <property type="match status" value="1"/>
</dbReference>
<dbReference type="GO" id="GO:0006950">
    <property type="term" value="P:response to stress"/>
    <property type="evidence" value="ECO:0007669"/>
    <property type="project" value="TreeGrafter"/>
</dbReference>
<dbReference type="AlphaFoldDB" id="A0A7W9AK32"/>
<comment type="caution">
    <text evidence="2">The sequence shown here is derived from an EMBL/GenBank/DDBJ whole genome shotgun (WGS) entry which is preliminary data.</text>
</comment>
<feature type="domain" description="HTH marR-type" evidence="1">
    <location>
        <begin position="17"/>
        <end position="150"/>
    </location>
</feature>
<dbReference type="InterPro" id="IPR036388">
    <property type="entry name" value="WH-like_DNA-bd_sf"/>
</dbReference>
<dbReference type="EMBL" id="JACIJC010000004">
    <property type="protein sequence ID" value="MBB5686889.1"/>
    <property type="molecule type" value="Genomic_DNA"/>
</dbReference>
<keyword evidence="3" id="KW-1185">Reference proteome</keyword>
<dbReference type="InterPro" id="IPR000835">
    <property type="entry name" value="HTH_MarR-typ"/>
</dbReference>
<name>A0A7W9AK32_9SPHN</name>
<dbReference type="InterPro" id="IPR039422">
    <property type="entry name" value="MarR/SlyA-like"/>
</dbReference>
<dbReference type="GO" id="GO:0003700">
    <property type="term" value="F:DNA-binding transcription factor activity"/>
    <property type="evidence" value="ECO:0007669"/>
    <property type="project" value="InterPro"/>
</dbReference>
<accession>A0A7W9AK32</accession>
<organism evidence="2 3">
    <name type="scientific">Sphingobium boeckii</name>
    <dbReference type="NCBI Taxonomy" id="1082345"/>
    <lineage>
        <taxon>Bacteria</taxon>
        <taxon>Pseudomonadati</taxon>
        <taxon>Pseudomonadota</taxon>
        <taxon>Alphaproteobacteria</taxon>
        <taxon>Sphingomonadales</taxon>
        <taxon>Sphingomonadaceae</taxon>
        <taxon>Sphingobium</taxon>
    </lineage>
</organism>
<dbReference type="PANTHER" id="PTHR33164">
    <property type="entry name" value="TRANSCRIPTIONAL REGULATOR, MARR FAMILY"/>
    <property type="match status" value="1"/>
</dbReference>
<dbReference type="InterPro" id="IPR036390">
    <property type="entry name" value="WH_DNA-bd_sf"/>
</dbReference>
<reference evidence="2 3" key="1">
    <citation type="submission" date="2020-08" db="EMBL/GenBank/DDBJ databases">
        <title>Genomic Encyclopedia of Type Strains, Phase IV (KMG-IV): sequencing the most valuable type-strain genomes for metagenomic binning, comparative biology and taxonomic classification.</title>
        <authorList>
            <person name="Goeker M."/>
        </authorList>
    </citation>
    <scope>NUCLEOTIDE SEQUENCE [LARGE SCALE GENOMIC DNA]</scope>
    <source>
        <strain evidence="2 3">DSM 25079</strain>
    </source>
</reference>
<dbReference type="PROSITE" id="PS50995">
    <property type="entry name" value="HTH_MARR_2"/>
    <property type="match status" value="1"/>
</dbReference>
<dbReference type="RefSeq" id="WP_343052988.1">
    <property type="nucleotide sequence ID" value="NZ_JACIJC010000004.1"/>
</dbReference>
<dbReference type="GO" id="GO:0003677">
    <property type="term" value="F:DNA binding"/>
    <property type="evidence" value="ECO:0007669"/>
    <property type="project" value="UniProtKB-KW"/>
</dbReference>
<sequence length="164" mass="18416">MSIREKHDGQVGVDRVNVRLWLRLLSCSTVIEKRVRRRLSERGATLPRFDVMATLDRNPDGLTMSALSRLLLVSNGNVTAVVQALSKERLVQMEPSPTDGRVSIVRLTEQGQASFDDLAQGHHRWIDAMFKGMDKKESEQLFALLGVLKASIADEMVEENELES</sequence>
<protein>
    <submittedName>
        <fullName evidence="2">DNA-binding MarR family transcriptional regulator</fullName>
    </submittedName>
</protein>
<dbReference type="Proteomes" id="UP000549617">
    <property type="component" value="Unassembled WGS sequence"/>
</dbReference>